<sequence>MCKYLYINIYIYKNVKKKFTSHISQQLTINHKTGNLIHYSSHKMLLQRGGRGDVPFLFTRVCWGAQGVTVMERRTMEPWKCEF</sequence>
<evidence type="ECO:0000313" key="1">
    <source>
        <dbReference type="EMBL" id="KAG8575137.1"/>
    </source>
</evidence>
<proteinExistence type="predicted"/>
<reference evidence="1" key="1">
    <citation type="thesis" date="2020" institute="ProQuest LLC" country="789 East Eisenhower Parkway, Ann Arbor, MI, USA">
        <title>Comparative Genomics and Chromosome Evolution.</title>
        <authorList>
            <person name="Mudd A.B."/>
        </authorList>
    </citation>
    <scope>NUCLEOTIDE SEQUENCE</scope>
    <source>
        <strain evidence="1">237g6f4</strain>
        <tissue evidence="1">Blood</tissue>
    </source>
</reference>
<keyword evidence="2" id="KW-1185">Reference proteome</keyword>
<comment type="caution">
    <text evidence="1">The sequence shown here is derived from an EMBL/GenBank/DDBJ whole genome shotgun (WGS) entry which is preliminary data.</text>
</comment>
<name>A0AAV7BS44_ENGPU</name>
<dbReference type="Proteomes" id="UP000824782">
    <property type="component" value="Unassembled WGS sequence"/>
</dbReference>
<dbReference type="AlphaFoldDB" id="A0AAV7BS44"/>
<protein>
    <submittedName>
        <fullName evidence="1">Uncharacterized protein</fullName>
    </submittedName>
</protein>
<accession>A0AAV7BS44</accession>
<evidence type="ECO:0000313" key="2">
    <source>
        <dbReference type="Proteomes" id="UP000824782"/>
    </source>
</evidence>
<dbReference type="EMBL" id="WNYA01000004">
    <property type="protein sequence ID" value="KAG8575137.1"/>
    <property type="molecule type" value="Genomic_DNA"/>
</dbReference>
<gene>
    <name evidence="1" type="ORF">GDO81_009453</name>
</gene>
<organism evidence="1 2">
    <name type="scientific">Engystomops pustulosus</name>
    <name type="common">Tungara frog</name>
    <name type="synonym">Physalaemus pustulosus</name>
    <dbReference type="NCBI Taxonomy" id="76066"/>
    <lineage>
        <taxon>Eukaryota</taxon>
        <taxon>Metazoa</taxon>
        <taxon>Chordata</taxon>
        <taxon>Craniata</taxon>
        <taxon>Vertebrata</taxon>
        <taxon>Euteleostomi</taxon>
        <taxon>Amphibia</taxon>
        <taxon>Batrachia</taxon>
        <taxon>Anura</taxon>
        <taxon>Neobatrachia</taxon>
        <taxon>Hyloidea</taxon>
        <taxon>Leptodactylidae</taxon>
        <taxon>Leiuperinae</taxon>
        <taxon>Engystomops</taxon>
    </lineage>
</organism>